<evidence type="ECO:0000313" key="8">
    <source>
        <dbReference type="EMBL" id="GGX73610.1"/>
    </source>
</evidence>
<dbReference type="Gene3D" id="2.102.10.10">
    <property type="entry name" value="Rieske [2Fe-2S] iron-sulphur domain"/>
    <property type="match status" value="1"/>
</dbReference>
<evidence type="ECO:0000313" key="9">
    <source>
        <dbReference type="Proteomes" id="UP000600865"/>
    </source>
</evidence>
<protein>
    <recommendedName>
        <fullName evidence="7">Rieske domain-containing protein</fullName>
    </recommendedName>
</protein>
<dbReference type="InterPro" id="IPR015879">
    <property type="entry name" value="Ring_hydroxy_dOase_asu_C_dom"/>
</dbReference>
<dbReference type="GO" id="GO:0051537">
    <property type="term" value="F:2 iron, 2 sulfur cluster binding"/>
    <property type="evidence" value="ECO:0007669"/>
    <property type="project" value="UniProtKB-KW"/>
</dbReference>
<dbReference type="PRINTS" id="PR00090">
    <property type="entry name" value="RNGDIOXGNASE"/>
</dbReference>
<dbReference type="Pfam" id="PF00355">
    <property type="entry name" value="Rieske"/>
    <property type="match status" value="1"/>
</dbReference>
<evidence type="ECO:0000256" key="3">
    <source>
        <dbReference type="ARBA" id="ARBA00022723"/>
    </source>
</evidence>
<dbReference type="Pfam" id="PF00848">
    <property type="entry name" value="Ring_hydroxyl_A"/>
    <property type="match status" value="1"/>
</dbReference>
<evidence type="ECO:0000256" key="1">
    <source>
        <dbReference type="ARBA" id="ARBA00001962"/>
    </source>
</evidence>
<dbReference type="PROSITE" id="PS51296">
    <property type="entry name" value="RIESKE"/>
    <property type="match status" value="1"/>
</dbReference>
<comment type="cofactor">
    <cofactor evidence="1">
        <name>Fe cation</name>
        <dbReference type="ChEBI" id="CHEBI:24875"/>
    </cofactor>
</comment>
<dbReference type="RefSeq" id="WP_189586615.1">
    <property type="nucleotide sequence ID" value="NZ_BMYV01000003.1"/>
</dbReference>
<sequence length="402" mass="44327">MPKAMPKSDTPFMSDSDVVDRVLEHVAAGTTDRGTQTWHEPVQNYQSETRLAQELALFKSLPTAFCPSIALAKAGDYIARTAAGTPLIIVRGYDGKVRAFKNACRHRGAELAAGKGCAGAFVCPYHGWSYGLDGALLGIPHEDGFPDIDKLANGLVEVAAIETKGLVFVCQSESGLDLQDSFDEANRDEDSLDFLNGIPNVLAPDQIIFDENEIIVEANWKLHLESFLEGYHIKATHKETFFPFGYDNLNVIEFNGPHARVTFPFQRITQLADVAPEDREVSDKLTYLNHMFPNVILAELSHHRTLGILEPLGTKRTRITTFHMTKSEAVADRDAAIATAARDLDFVNGTGQAEDIAMVNGIQRGLNSGANDAFTFGQFEPAIVHFHQQLAERLQTREDIQE</sequence>
<keyword evidence="3" id="KW-0479">Metal-binding</keyword>
<dbReference type="Gene3D" id="3.90.380.10">
    <property type="entry name" value="Naphthalene 1,2-dioxygenase Alpha Subunit, Chain A, domain 1"/>
    <property type="match status" value="2"/>
</dbReference>
<evidence type="ECO:0000256" key="2">
    <source>
        <dbReference type="ARBA" id="ARBA00022714"/>
    </source>
</evidence>
<proteinExistence type="predicted"/>
<keyword evidence="4" id="KW-0560">Oxidoreductase</keyword>
<keyword evidence="5" id="KW-0408">Iron</keyword>
<dbReference type="InterPro" id="IPR036922">
    <property type="entry name" value="Rieske_2Fe-2S_sf"/>
</dbReference>
<feature type="domain" description="Rieske" evidence="7">
    <location>
        <begin position="64"/>
        <end position="169"/>
    </location>
</feature>
<evidence type="ECO:0000259" key="7">
    <source>
        <dbReference type="PROSITE" id="PS51296"/>
    </source>
</evidence>
<keyword evidence="6" id="KW-0411">Iron-sulfur</keyword>
<evidence type="ECO:0000256" key="4">
    <source>
        <dbReference type="ARBA" id="ARBA00023002"/>
    </source>
</evidence>
<gene>
    <name evidence="8" type="ORF">GCM10011309_24610</name>
</gene>
<evidence type="ECO:0000256" key="6">
    <source>
        <dbReference type="ARBA" id="ARBA00023014"/>
    </source>
</evidence>
<dbReference type="PANTHER" id="PTHR43756:SF5">
    <property type="entry name" value="CHOLINE MONOOXYGENASE, CHLOROPLASTIC"/>
    <property type="match status" value="1"/>
</dbReference>
<evidence type="ECO:0000256" key="5">
    <source>
        <dbReference type="ARBA" id="ARBA00023004"/>
    </source>
</evidence>
<accession>A0A918KS38</accession>
<keyword evidence="9" id="KW-1185">Reference proteome</keyword>
<dbReference type="InterPro" id="IPR017941">
    <property type="entry name" value="Rieske_2Fe-2S"/>
</dbReference>
<dbReference type="InterPro" id="IPR001663">
    <property type="entry name" value="Rng_hydr_dOase-A"/>
</dbReference>
<keyword evidence="2" id="KW-0001">2Fe-2S</keyword>
<dbReference type="Proteomes" id="UP000600865">
    <property type="component" value="Unassembled WGS sequence"/>
</dbReference>
<name>A0A918KS38_9PROT</name>
<dbReference type="CDD" id="cd03469">
    <property type="entry name" value="Rieske_RO_Alpha_N"/>
    <property type="match status" value="1"/>
</dbReference>
<dbReference type="SUPFAM" id="SSF50022">
    <property type="entry name" value="ISP domain"/>
    <property type="match status" value="1"/>
</dbReference>
<reference evidence="8 9" key="1">
    <citation type="journal article" date="2014" name="Int. J. Syst. Evol. Microbiol.">
        <title>Complete genome sequence of Corynebacterium casei LMG S-19264T (=DSM 44701T), isolated from a smear-ripened cheese.</title>
        <authorList>
            <consortium name="US DOE Joint Genome Institute (JGI-PGF)"/>
            <person name="Walter F."/>
            <person name="Albersmeier A."/>
            <person name="Kalinowski J."/>
            <person name="Ruckert C."/>
        </authorList>
    </citation>
    <scope>NUCLEOTIDE SEQUENCE [LARGE SCALE GENOMIC DNA]</scope>
    <source>
        <strain evidence="8 9">KCTC 23968</strain>
    </source>
</reference>
<dbReference type="PANTHER" id="PTHR43756">
    <property type="entry name" value="CHOLINE MONOOXYGENASE, CHLOROPLASTIC"/>
    <property type="match status" value="1"/>
</dbReference>
<dbReference type="EMBL" id="BMYV01000003">
    <property type="protein sequence ID" value="GGX73610.1"/>
    <property type="molecule type" value="Genomic_DNA"/>
</dbReference>
<dbReference type="CDD" id="cd08887">
    <property type="entry name" value="RHO_alpha_C_3"/>
    <property type="match status" value="1"/>
</dbReference>
<comment type="caution">
    <text evidence="8">The sequence shown here is derived from an EMBL/GenBank/DDBJ whole genome shotgun (WGS) entry which is preliminary data.</text>
</comment>
<dbReference type="SUPFAM" id="SSF55961">
    <property type="entry name" value="Bet v1-like"/>
    <property type="match status" value="1"/>
</dbReference>
<organism evidence="8 9">
    <name type="scientific">Litorimonas cladophorae</name>
    <dbReference type="NCBI Taxonomy" id="1220491"/>
    <lineage>
        <taxon>Bacteria</taxon>
        <taxon>Pseudomonadati</taxon>
        <taxon>Pseudomonadota</taxon>
        <taxon>Alphaproteobacteria</taxon>
        <taxon>Maricaulales</taxon>
        <taxon>Robiginitomaculaceae</taxon>
    </lineage>
</organism>
<dbReference type="GO" id="GO:0005506">
    <property type="term" value="F:iron ion binding"/>
    <property type="evidence" value="ECO:0007669"/>
    <property type="project" value="InterPro"/>
</dbReference>
<dbReference type="AlphaFoldDB" id="A0A918KS38"/>
<dbReference type="GO" id="GO:0016491">
    <property type="term" value="F:oxidoreductase activity"/>
    <property type="evidence" value="ECO:0007669"/>
    <property type="project" value="UniProtKB-KW"/>
</dbReference>